<name>A0A8S5V4A8_9CAUD</name>
<accession>A0A8S5V4A8</accession>
<organism evidence="1">
    <name type="scientific">Siphoviridae sp. ctNHg2</name>
    <dbReference type="NCBI Taxonomy" id="2825467"/>
    <lineage>
        <taxon>Viruses</taxon>
        <taxon>Duplodnaviria</taxon>
        <taxon>Heunggongvirae</taxon>
        <taxon>Uroviricota</taxon>
        <taxon>Caudoviricetes</taxon>
    </lineage>
</organism>
<sequence length="65" mass="7094">MSNSYSTVLNRSVFVGKDNFFEGKNHLHLGQTAISATTGSIPPGNFKGYLNASLPNGEEIKIPYY</sequence>
<proteinExistence type="predicted"/>
<dbReference type="EMBL" id="BK016194">
    <property type="protein sequence ID" value="DAG01533.1"/>
    <property type="molecule type" value="Genomic_DNA"/>
</dbReference>
<evidence type="ECO:0000313" key="1">
    <source>
        <dbReference type="EMBL" id="DAG01533.1"/>
    </source>
</evidence>
<reference evidence="1" key="1">
    <citation type="journal article" date="2021" name="Proc. Natl. Acad. Sci. U.S.A.">
        <title>A Catalog of Tens of Thousands of Viruses from Human Metagenomes Reveals Hidden Associations with Chronic Diseases.</title>
        <authorList>
            <person name="Tisza M.J."/>
            <person name="Buck C.B."/>
        </authorList>
    </citation>
    <scope>NUCLEOTIDE SEQUENCE</scope>
    <source>
        <strain evidence="1">CtNHg2</strain>
    </source>
</reference>
<protein>
    <submittedName>
        <fullName evidence="1">Uncharacterized protein</fullName>
    </submittedName>
</protein>